<sequence>MAKPLGSRPESSCASALPPCQACFSVIHGQYGRRQRNFNCRSSDTTTLDSLLNEQVNVEEKKRFPAHGGSRDAEGVDTLMHEGAHERRLKPRHGREGGLALPCSLFPASHCADFSRTGFPIVAQLFPPRGLALPPLQLESLPVKDREVRPCDRTRRDRGRERRALQPWHGTVGWSPALLCGA</sequence>
<accession>A0A091D2L1</accession>
<name>A0A091D2L1_FUKDA</name>
<protein>
    <submittedName>
        <fullName evidence="1">Uncharacterized protein</fullName>
    </submittedName>
</protein>
<dbReference type="AlphaFoldDB" id="A0A091D2L1"/>
<proteinExistence type="predicted"/>
<dbReference type="EMBL" id="KN123563">
    <property type="protein sequence ID" value="KFO24450.1"/>
    <property type="molecule type" value="Genomic_DNA"/>
</dbReference>
<organism evidence="1 2">
    <name type="scientific">Fukomys damarensis</name>
    <name type="common">Damaraland mole rat</name>
    <name type="synonym">Cryptomys damarensis</name>
    <dbReference type="NCBI Taxonomy" id="885580"/>
    <lineage>
        <taxon>Eukaryota</taxon>
        <taxon>Metazoa</taxon>
        <taxon>Chordata</taxon>
        <taxon>Craniata</taxon>
        <taxon>Vertebrata</taxon>
        <taxon>Euteleostomi</taxon>
        <taxon>Mammalia</taxon>
        <taxon>Eutheria</taxon>
        <taxon>Euarchontoglires</taxon>
        <taxon>Glires</taxon>
        <taxon>Rodentia</taxon>
        <taxon>Hystricomorpha</taxon>
        <taxon>Bathyergidae</taxon>
        <taxon>Fukomys</taxon>
    </lineage>
</organism>
<evidence type="ECO:0000313" key="2">
    <source>
        <dbReference type="Proteomes" id="UP000028990"/>
    </source>
</evidence>
<reference evidence="1 2" key="1">
    <citation type="submission" date="2013-11" db="EMBL/GenBank/DDBJ databases">
        <title>The Damaraland mole rat (Fukomys damarensis) genome and evolution of African mole rats.</title>
        <authorList>
            <person name="Gladyshev V.N."/>
            <person name="Fang X."/>
        </authorList>
    </citation>
    <scope>NUCLEOTIDE SEQUENCE [LARGE SCALE GENOMIC DNA]</scope>
    <source>
        <tissue evidence="1">Liver</tissue>
    </source>
</reference>
<dbReference type="Proteomes" id="UP000028990">
    <property type="component" value="Unassembled WGS sequence"/>
</dbReference>
<keyword evidence="2" id="KW-1185">Reference proteome</keyword>
<evidence type="ECO:0000313" key="1">
    <source>
        <dbReference type="EMBL" id="KFO24450.1"/>
    </source>
</evidence>
<gene>
    <name evidence="1" type="ORF">H920_14156</name>
</gene>